<name>A0A8T2RL54_CERRI</name>
<protein>
    <recommendedName>
        <fullName evidence="7">Glutaredoxin</fullName>
    </recommendedName>
</protein>
<comment type="subcellular location">
    <subcellularLocation>
        <location evidence="1">Cytoplasm</location>
    </subcellularLocation>
</comment>
<evidence type="ECO:0000256" key="1">
    <source>
        <dbReference type="ARBA" id="ARBA00004496"/>
    </source>
</evidence>
<evidence type="ECO:0000313" key="5">
    <source>
        <dbReference type="EMBL" id="KAH7296285.1"/>
    </source>
</evidence>
<dbReference type="InterPro" id="IPR011905">
    <property type="entry name" value="GlrX-like_pln_2"/>
</dbReference>
<dbReference type="OrthoDB" id="418495at2759"/>
<reference evidence="5" key="1">
    <citation type="submission" date="2021-08" db="EMBL/GenBank/DDBJ databases">
        <title>WGS assembly of Ceratopteris richardii.</title>
        <authorList>
            <person name="Marchant D.B."/>
            <person name="Chen G."/>
            <person name="Jenkins J."/>
            <person name="Shu S."/>
            <person name="Leebens-Mack J."/>
            <person name="Grimwood J."/>
            <person name="Schmutz J."/>
            <person name="Soltis P."/>
            <person name="Soltis D."/>
            <person name="Chen Z.-H."/>
        </authorList>
    </citation>
    <scope>NUCLEOTIDE SEQUENCE</scope>
    <source>
        <strain evidence="5">Whitten #5841</strain>
        <tissue evidence="5">Leaf</tissue>
    </source>
</reference>
<proteinExistence type="inferred from homology"/>
<dbReference type="InterPro" id="IPR036249">
    <property type="entry name" value="Thioredoxin-like_sf"/>
</dbReference>
<dbReference type="GO" id="GO:0005737">
    <property type="term" value="C:cytoplasm"/>
    <property type="evidence" value="ECO:0007669"/>
    <property type="project" value="UniProtKB-SubCell"/>
</dbReference>
<dbReference type="Gene3D" id="3.40.30.10">
    <property type="entry name" value="Glutaredoxin"/>
    <property type="match status" value="1"/>
</dbReference>
<keyword evidence="6" id="KW-1185">Reference proteome</keyword>
<dbReference type="PROSITE" id="PS51354">
    <property type="entry name" value="GLUTAREDOXIN_2"/>
    <property type="match status" value="1"/>
</dbReference>
<keyword evidence="3" id="KW-0963">Cytoplasm</keyword>
<evidence type="ECO:0000313" key="6">
    <source>
        <dbReference type="Proteomes" id="UP000825935"/>
    </source>
</evidence>
<keyword evidence="4" id="KW-0676">Redox-active center</keyword>
<evidence type="ECO:0000256" key="2">
    <source>
        <dbReference type="ARBA" id="ARBA00007568"/>
    </source>
</evidence>
<evidence type="ECO:0008006" key="7">
    <source>
        <dbReference type="Google" id="ProtNLM"/>
    </source>
</evidence>
<dbReference type="EMBL" id="CM035431">
    <property type="protein sequence ID" value="KAH7296285.1"/>
    <property type="molecule type" value="Genomic_DNA"/>
</dbReference>
<organism evidence="5 6">
    <name type="scientific">Ceratopteris richardii</name>
    <name type="common">Triangle waterfern</name>
    <dbReference type="NCBI Taxonomy" id="49495"/>
    <lineage>
        <taxon>Eukaryota</taxon>
        <taxon>Viridiplantae</taxon>
        <taxon>Streptophyta</taxon>
        <taxon>Embryophyta</taxon>
        <taxon>Tracheophyta</taxon>
        <taxon>Polypodiopsida</taxon>
        <taxon>Polypodiidae</taxon>
        <taxon>Polypodiales</taxon>
        <taxon>Pteridineae</taxon>
        <taxon>Pteridaceae</taxon>
        <taxon>Parkerioideae</taxon>
        <taxon>Ceratopteris</taxon>
    </lineage>
</organism>
<evidence type="ECO:0000256" key="4">
    <source>
        <dbReference type="ARBA" id="ARBA00023284"/>
    </source>
</evidence>
<accession>A0A8T2RL54</accession>
<dbReference type="PANTHER" id="PTHR10168">
    <property type="entry name" value="GLUTAREDOXIN"/>
    <property type="match status" value="1"/>
</dbReference>
<dbReference type="AlphaFoldDB" id="A0A8T2RL54"/>
<gene>
    <name evidence="5" type="ORF">KP509_26G017500</name>
</gene>
<comment type="similarity">
    <text evidence="2">Belongs to the glutaredoxin family. CC-type subfamily.</text>
</comment>
<sequence>MSHTVTRLLCSLGVSPQVIEISSSESVAYEQREEVPTIFIGGRLLGGVDKLLAAHINGSLVPQLKEAGALWL</sequence>
<dbReference type="SUPFAM" id="SSF52833">
    <property type="entry name" value="Thioredoxin-like"/>
    <property type="match status" value="1"/>
</dbReference>
<dbReference type="Proteomes" id="UP000825935">
    <property type="component" value="Chromosome 26"/>
</dbReference>
<evidence type="ECO:0000256" key="3">
    <source>
        <dbReference type="ARBA" id="ARBA00022490"/>
    </source>
</evidence>
<comment type="caution">
    <text evidence="5">The sequence shown here is derived from an EMBL/GenBank/DDBJ whole genome shotgun (WGS) entry which is preliminary data.</text>
</comment>